<name>A0A4U0WJH6_9PEZI</name>
<evidence type="ECO:0000313" key="2">
    <source>
        <dbReference type="EMBL" id="TKA61745.1"/>
    </source>
</evidence>
<accession>A0A4U0WJH6</accession>
<feature type="compositionally biased region" description="Basic residues" evidence="1">
    <location>
        <begin position="161"/>
        <end position="178"/>
    </location>
</feature>
<reference evidence="2 3" key="1">
    <citation type="submission" date="2017-03" db="EMBL/GenBank/DDBJ databases">
        <title>Genomes of endolithic fungi from Antarctica.</title>
        <authorList>
            <person name="Coleine C."/>
            <person name="Masonjones S."/>
            <person name="Stajich J.E."/>
        </authorList>
    </citation>
    <scope>NUCLEOTIDE SEQUENCE [LARGE SCALE GENOMIC DNA]</scope>
    <source>
        <strain evidence="2 3">CCFEE 5184</strain>
    </source>
</reference>
<comment type="caution">
    <text evidence="2">The sequence shown here is derived from an EMBL/GenBank/DDBJ whole genome shotgun (WGS) entry which is preliminary data.</text>
</comment>
<sequence length="449" mass="50880">MASPAILPKVVGSHWIWMYKGKEWPVVLCGDDIPPKPPSNRTGPTRTTLIESSHWVIEDRLVEYEPTKNYLVDVERDNTDEVLKPDDDAIEAENQRRIAFDQDARELQSALYWQNFIINRGAVRRMERDQSGKASRREKRKRDDEGTGITGGSPGSSLRSPRQRSAAHHGSQSKRRRQLPTPGATLLKKETKTTLSSATPSHAGVHGVVKTEPNDEDGLFVSEEDPFVKEELGLELQEFRERHGVYTIFVGNSKVPFQTTRDAVTQSQILSDRTEFTEALGTHVNISDIPEVTARDFVLVGEYLQHSEFTPHLIEKRGAIPRLNGLFLSEERDAAAERCARVFRTASHLQLAGLQSLCVNKLRVLYPLSPLHILIVARIFVRSVNWGCEAKTEFMDWLVDHMAEYYWLLTKEHGGLLVDVLEDSDEIKRRVLESISADLKIGRRGLDEE</sequence>
<protein>
    <submittedName>
        <fullName evidence="2">Uncharacterized protein</fullName>
    </submittedName>
</protein>
<evidence type="ECO:0000256" key="1">
    <source>
        <dbReference type="SAM" id="MobiDB-lite"/>
    </source>
</evidence>
<keyword evidence="3" id="KW-1185">Reference proteome</keyword>
<dbReference type="Proteomes" id="UP000309340">
    <property type="component" value="Unassembled WGS sequence"/>
</dbReference>
<dbReference type="EMBL" id="NAJQ01001174">
    <property type="protein sequence ID" value="TKA61745.1"/>
    <property type="molecule type" value="Genomic_DNA"/>
</dbReference>
<gene>
    <name evidence="2" type="ORF">B0A55_10595</name>
</gene>
<organism evidence="2 3">
    <name type="scientific">Friedmanniomyces simplex</name>
    <dbReference type="NCBI Taxonomy" id="329884"/>
    <lineage>
        <taxon>Eukaryota</taxon>
        <taxon>Fungi</taxon>
        <taxon>Dikarya</taxon>
        <taxon>Ascomycota</taxon>
        <taxon>Pezizomycotina</taxon>
        <taxon>Dothideomycetes</taxon>
        <taxon>Dothideomycetidae</taxon>
        <taxon>Mycosphaerellales</taxon>
        <taxon>Teratosphaeriaceae</taxon>
        <taxon>Friedmanniomyces</taxon>
    </lineage>
</organism>
<evidence type="ECO:0000313" key="3">
    <source>
        <dbReference type="Proteomes" id="UP000309340"/>
    </source>
</evidence>
<dbReference type="AlphaFoldDB" id="A0A4U0WJH6"/>
<dbReference type="OrthoDB" id="3825471at2759"/>
<proteinExistence type="predicted"/>
<feature type="region of interest" description="Disordered" evidence="1">
    <location>
        <begin position="125"/>
        <end position="218"/>
    </location>
</feature>